<dbReference type="PANTHER" id="PTHR43482">
    <property type="entry name" value="PROTEIN AST1-RELATED"/>
    <property type="match status" value="1"/>
</dbReference>
<dbReference type="PANTHER" id="PTHR43482:SF1">
    <property type="entry name" value="PROTEIN AST1-RELATED"/>
    <property type="match status" value="1"/>
</dbReference>
<dbReference type="Proteomes" id="UP000593564">
    <property type="component" value="Unassembled WGS sequence"/>
</dbReference>
<dbReference type="Gene3D" id="3.40.50.720">
    <property type="entry name" value="NAD(P)-binding Rossmann-like Domain"/>
    <property type="match status" value="2"/>
</dbReference>
<dbReference type="InterPro" id="IPR036291">
    <property type="entry name" value="NAD(P)-bd_dom_sf"/>
</dbReference>
<sequence>MILVAPYDNSHHQISPPLTTQPSLATVAHRRRSPPLHIATATAVTVTVNHHRCSANHRSKPDLFRQFWKAKMFLELQGQEASAIPFAALTAWRALKSTARIAQGQMVLVVSGRGAVSFATIQLAVAAEYHVSTTCGSESIDWAMVAGAEQAVDYTTQDIESSLKGHNWCTGDGKDRHQPFEERWALYDVAKYWWTYMRADAEGLAQIRRLSEVGKLKILVEKTFPITQVREAHEAKDKRLIPGYRFPSAHILVHCSVKSCCYCNKTVPDHLQQDCFHNPSRASSTRTSSCGSHSWGCSRHSGNQSRSMLAHHTAAATSEDFSSSDLLDPSTLVFLLQTCHCLCLISLNPFSLMYMSAPRIPHYDALLRILRYLKGTLFHVPIIFSVCD</sequence>
<accession>A0A7J7G2S3</accession>
<gene>
    <name evidence="1" type="ORF">HYC85_029727</name>
</gene>
<name>A0A7J7G2S3_CAMSI</name>
<dbReference type="Pfam" id="PF13602">
    <property type="entry name" value="ADH_zinc_N_2"/>
    <property type="match status" value="1"/>
</dbReference>
<dbReference type="SUPFAM" id="SSF51735">
    <property type="entry name" value="NAD(P)-binding Rossmann-fold domains"/>
    <property type="match status" value="1"/>
</dbReference>
<comment type="caution">
    <text evidence="1">The sequence shown here is derived from an EMBL/GenBank/DDBJ whole genome shotgun (WGS) entry which is preliminary data.</text>
</comment>
<evidence type="ECO:0000313" key="2">
    <source>
        <dbReference type="Proteomes" id="UP000593564"/>
    </source>
</evidence>
<organism evidence="1 2">
    <name type="scientific">Camellia sinensis</name>
    <name type="common">Tea plant</name>
    <name type="synonym">Thea sinensis</name>
    <dbReference type="NCBI Taxonomy" id="4442"/>
    <lineage>
        <taxon>Eukaryota</taxon>
        <taxon>Viridiplantae</taxon>
        <taxon>Streptophyta</taxon>
        <taxon>Embryophyta</taxon>
        <taxon>Tracheophyta</taxon>
        <taxon>Spermatophyta</taxon>
        <taxon>Magnoliopsida</taxon>
        <taxon>eudicotyledons</taxon>
        <taxon>Gunneridae</taxon>
        <taxon>Pentapetalae</taxon>
        <taxon>asterids</taxon>
        <taxon>Ericales</taxon>
        <taxon>Theaceae</taxon>
        <taxon>Camellia</taxon>
    </lineage>
</organism>
<keyword evidence="2" id="KW-1185">Reference proteome</keyword>
<dbReference type="AlphaFoldDB" id="A0A7J7G2S3"/>
<evidence type="ECO:0000313" key="1">
    <source>
        <dbReference type="EMBL" id="KAF5933556.1"/>
    </source>
</evidence>
<proteinExistence type="predicted"/>
<reference evidence="2" key="1">
    <citation type="journal article" date="2020" name="Nat. Commun.">
        <title>Genome assembly of wild tea tree DASZ reveals pedigree and selection history of tea varieties.</title>
        <authorList>
            <person name="Zhang W."/>
            <person name="Zhang Y."/>
            <person name="Qiu H."/>
            <person name="Guo Y."/>
            <person name="Wan H."/>
            <person name="Zhang X."/>
            <person name="Scossa F."/>
            <person name="Alseekh S."/>
            <person name="Zhang Q."/>
            <person name="Wang P."/>
            <person name="Xu L."/>
            <person name="Schmidt M.H."/>
            <person name="Jia X."/>
            <person name="Li D."/>
            <person name="Zhu A."/>
            <person name="Guo F."/>
            <person name="Chen W."/>
            <person name="Ni D."/>
            <person name="Usadel B."/>
            <person name="Fernie A.R."/>
            <person name="Wen W."/>
        </authorList>
    </citation>
    <scope>NUCLEOTIDE SEQUENCE [LARGE SCALE GENOMIC DNA]</scope>
    <source>
        <strain evidence="2">cv. G240</strain>
    </source>
</reference>
<dbReference type="Gene3D" id="3.90.180.10">
    <property type="entry name" value="Medium-chain alcohol dehydrogenases, catalytic domain"/>
    <property type="match status" value="1"/>
</dbReference>
<protein>
    <recommendedName>
        <fullName evidence="3">Alcohol dehydrogenase-like C-terminal domain-containing protein</fullName>
    </recommendedName>
</protein>
<dbReference type="EMBL" id="JACBKZ010000014">
    <property type="protein sequence ID" value="KAF5933556.1"/>
    <property type="molecule type" value="Genomic_DNA"/>
</dbReference>
<evidence type="ECO:0008006" key="3">
    <source>
        <dbReference type="Google" id="ProtNLM"/>
    </source>
</evidence>
<reference evidence="1 2" key="2">
    <citation type="submission" date="2020-07" db="EMBL/GenBank/DDBJ databases">
        <title>Genome assembly of wild tea tree DASZ reveals pedigree and selection history of tea varieties.</title>
        <authorList>
            <person name="Zhang W."/>
        </authorList>
    </citation>
    <scope>NUCLEOTIDE SEQUENCE [LARGE SCALE GENOMIC DNA]</scope>
    <source>
        <strain evidence="2">cv. G240</strain>
        <tissue evidence="1">Leaf</tissue>
    </source>
</reference>
<dbReference type="InterPro" id="IPR052585">
    <property type="entry name" value="Lipid_raft_assoc_Zn_ADH"/>
</dbReference>